<protein>
    <submittedName>
        <fullName evidence="1">Uncharacterized protein</fullName>
    </submittedName>
</protein>
<dbReference type="Proteomes" id="UP001341840">
    <property type="component" value="Unassembled WGS sequence"/>
</dbReference>
<dbReference type="Gene3D" id="2.170.270.10">
    <property type="entry name" value="SET domain"/>
    <property type="match status" value="1"/>
</dbReference>
<dbReference type="InterPro" id="IPR051357">
    <property type="entry name" value="H3K9_HMTase_SUVAR3-9"/>
</dbReference>
<comment type="caution">
    <text evidence="1">The sequence shown here is derived from an EMBL/GenBank/DDBJ whole genome shotgun (WGS) entry which is preliminary data.</text>
</comment>
<keyword evidence="2" id="KW-1185">Reference proteome</keyword>
<proteinExistence type="predicted"/>
<accession>A0ABU6UHN9</accession>
<dbReference type="PANTHER" id="PTHR45660">
    <property type="entry name" value="HISTONE-LYSINE N-METHYLTRANSFERASE SETMAR"/>
    <property type="match status" value="1"/>
</dbReference>
<gene>
    <name evidence="1" type="ORF">PIB30_054914</name>
</gene>
<reference evidence="1 2" key="1">
    <citation type="journal article" date="2023" name="Plants (Basel)">
        <title>Bridging the Gap: Combining Genomics and Transcriptomics Approaches to Understand Stylosanthes scabra, an Orphan Legume from the Brazilian Caatinga.</title>
        <authorList>
            <person name="Ferreira-Neto J.R.C."/>
            <person name="da Silva M.D."/>
            <person name="Binneck E."/>
            <person name="de Melo N.F."/>
            <person name="da Silva R.H."/>
            <person name="de Melo A.L.T.M."/>
            <person name="Pandolfi V."/>
            <person name="Bustamante F.O."/>
            <person name="Brasileiro-Vidal A.C."/>
            <person name="Benko-Iseppon A.M."/>
        </authorList>
    </citation>
    <scope>NUCLEOTIDE SEQUENCE [LARGE SCALE GENOMIC DNA]</scope>
    <source>
        <tissue evidence="1">Leaves</tissue>
    </source>
</reference>
<dbReference type="InterPro" id="IPR046341">
    <property type="entry name" value="SET_dom_sf"/>
</dbReference>
<organism evidence="1 2">
    <name type="scientific">Stylosanthes scabra</name>
    <dbReference type="NCBI Taxonomy" id="79078"/>
    <lineage>
        <taxon>Eukaryota</taxon>
        <taxon>Viridiplantae</taxon>
        <taxon>Streptophyta</taxon>
        <taxon>Embryophyta</taxon>
        <taxon>Tracheophyta</taxon>
        <taxon>Spermatophyta</taxon>
        <taxon>Magnoliopsida</taxon>
        <taxon>eudicotyledons</taxon>
        <taxon>Gunneridae</taxon>
        <taxon>Pentapetalae</taxon>
        <taxon>rosids</taxon>
        <taxon>fabids</taxon>
        <taxon>Fabales</taxon>
        <taxon>Fabaceae</taxon>
        <taxon>Papilionoideae</taxon>
        <taxon>50 kb inversion clade</taxon>
        <taxon>dalbergioids sensu lato</taxon>
        <taxon>Dalbergieae</taxon>
        <taxon>Pterocarpus clade</taxon>
        <taxon>Stylosanthes</taxon>
    </lineage>
</organism>
<evidence type="ECO:0000313" key="2">
    <source>
        <dbReference type="Proteomes" id="UP001341840"/>
    </source>
</evidence>
<name>A0ABU6UHN9_9FABA</name>
<dbReference type="EMBL" id="JASCZI010121252">
    <property type="protein sequence ID" value="MED6160822.1"/>
    <property type="molecule type" value="Genomic_DNA"/>
</dbReference>
<evidence type="ECO:0000313" key="1">
    <source>
        <dbReference type="EMBL" id="MED6160822.1"/>
    </source>
</evidence>
<sequence>MVALLIKQLLEKGYAVNATVKDPIFSCSSPNWTPLYAWYSPSTDWLILIKFVDNCSRVVKNGVEIPIQSDLGYSRSKASNPLFECGPFCKCPPTCYNRVSQQIRHSEQGVRSLNSTSLQGVYLWHRRVSRTDNDECLF</sequence>
<dbReference type="PANTHER" id="PTHR45660:SF46">
    <property type="entry name" value="HISTONE-LYSINE N-METHYLTRANSFERASE, H3 LYSINE-9 SPECIFIC SUVH6"/>
    <property type="match status" value="1"/>
</dbReference>
<dbReference type="SUPFAM" id="SSF82199">
    <property type="entry name" value="SET domain"/>
    <property type="match status" value="1"/>
</dbReference>